<dbReference type="PANTHER" id="PTHR11098:SF1">
    <property type="entry name" value="NICOTINATE PHOSPHORIBOSYLTRANSFERASE"/>
    <property type="match status" value="1"/>
</dbReference>
<dbReference type="SUPFAM" id="SSF54675">
    <property type="entry name" value="Nicotinate/Quinolinate PRTase N-terminal domain-like"/>
    <property type="match status" value="1"/>
</dbReference>
<dbReference type="InterPro" id="IPR007229">
    <property type="entry name" value="Nic_PRibTrfase-Fam"/>
</dbReference>
<dbReference type="SUPFAM" id="SSF51690">
    <property type="entry name" value="Nicotinate/Quinolinate PRTase C-terminal domain-like"/>
    <property type="match status" value="1"/>
</dbReference>
<dbReference type="AlphaFoldDB" id="A0AAU9VH68"/>
<feature type="domain" description="Nicotinate phosphoribosyltransferase N-terminal" evidence="10">
    <location>
        <begin position="30"/>
        <end position="153"/>
    </location>
</feature>
<evidence type="ECO:0000256" key="1">
    <source>
        <dbReference type="ARBA" id="ARBA00004952"/>
    </source>
</evidence>
<sequence length="502" mass="57141">MIQYNSIVHQYDVNRKNGDIMIKPNDAVFLTDLYEFTMAYTYFKQNRHEEIVYFDMFTRKIPNQGGYLIFNGLSKLIETINNFKFTQSHIDYLYEQGFTDPKFLDYLLNLELNLDIWAVEDGTVVFQNEPLVTVRGTVIEAQLIETLLLLSINYSTLVTTKASRIVNAARGRAVLEFGARRAHGYDSSVDGARAAIIAGCVGTSHTLAGYQYGAHVSGTMAHSYIQLHDSEFEAFMSFAEINPDNAIFLVDTYDTLGSGIPNAIKVAHEYLIPNGFRLKAIRLDSGDLAYLSKEARKMLDEAGLQDCKIMASNSLDEYLIDDLIYQGAQIDSFGVGENLITSKSEPVLGGVYKLVAQERADGTLTPKIKVSENIEKITNPSYKRLYRFYDNHTNKALADYIALADEVIPTDTITIFDPSAPWKKKTLTDYQVRELQVPIYQNGKCVYELPNLEEIALYSQKELETIWDEVKRLHYPHRYYVDLSQKLYDLKLELLHNISENK</sequence>
<keyword evidence="13" id="KW-0328">Glycosyltransferase</keyword>
<evidence type="ECO:0000256" key="7">
    <source>
        <dbReference type="ARBA" id="ARBA00022679"/>
    </source>
</evidence>
<organism evidence="13 15">
    <name type="scientific">Erysipelothrix amsterdamensis</name>
    <dbReference type="NCBI Taxonomy" id="2929157"/>
    <lineage>
        <taxon>Bacteria</taxon>
        <taxon>Bacillati</taxon>
        <taxon>Bacillota</taxon>
        <taxon>Erysipelotrichia</taxon>
        <taxon>Erysipelotrichales</taxon>
        <taxon>Erysipelotrichaceae</taxon>
        <taxon>Erysipelothrix</taxon>
    </lineage>
</organism>
<keyword evidence="14" id="KW-1185">Reference proteome</keyword>
<proteinExistence type="inferred from homology"/>
<evidence type="ECO:0000259" key="11">
    <source>
        <dbReference type="Pfam" id="PF17956"/>
    </source>
</evidence>
<evidence type="ECO:0000256" key="2">
    <source>
        <dbReference type="ARBA" id="ARBA00010897"/>
    </source>
</evidence>
<dbReference type="InterPro" id="IPR036068">
    <property type="entry name" value="Nicotinate_pribotase-like_C"/>
</dbReference>
<evidence type="ECO:0000313" key="13">
    <source>
        <dbReference type="EMBL" id="CAH2762802.1"/>
    </source>
</evidence>
<evidence type="ECO:0000256" key="8">
    <source>
        <dbReference type="ARBA" id="ARBA00048668"/>
    </source>
</evidence>
<comment type="pathway">
    <text evidence="1 9">Cofactor biosynthesis; NAD(+) biosynthesis; nicotinate D-ribonucleotide from nicotinate: step 1/1.</text>
</comment>
<dbReference type="GO" id="GO:0005829">
    <property type="term" value="C:cytosol"/>
    <property type="evidence" value="ECO:0007669"/>
    <property type="project" value="TreeGrafter"/>
</dbReference>
<dbReference type="InterPro" id="IPR040727">
    <property type="entry name" value="NAPRTase_N"/>
</dbReference>
<dbReference type="NCBIfam" id="NF009131">
    <property type="entry name" value="PRK12484.1"/>
    <property type="match status" value="1"/>
</dbReference>
<dbReference type="FunFam" id="3.20.20.70:FF:000076">
    <property type="entry name" value="Nicotinate phosphoribosyltransferase"/>
    <property type="match status" value="1"/>
</dbReference>
<dbReference type="CDD" id="cd01570">
    <property type="entry name" value="NAPRTase_A"/>
    <property type="match status" value="1"/>
</dbReference>
<name>A0AAU9VH68_9FIRM</name>
<dbReference type="GO" id="GO:0034355">
    <property type="term" value="P:NAD+ biosynthetic process via the salvage pathway"/>
    <property type="evidence" value="ECO:0007669"/>
    <property type="project" value="TreeGrafter"/>
</dbReference>
<dbReference type="Proteomes" id="UP001154111">
    <property type="component" value="Chromosome"/>
</dbReference>
<dbReference type="Pfam" id="PF17767">
    <property type="entry name" value="NAPRTase_N"/>
    <property type="match status" value="1"/>
</dbReference>
<dbReference type="GO" id="GO:0047280">
    <property type="term" value="F:nicotinamide phosphoribosyltransferase activity"/>
    <property type="evidence" value="ECO:0007669"/>
    <property type="project" value="UniProtKB-ARBA"/>
</dbReference>
<dbReference type="InterPro" id="IPR006405">
    <property type="entry name" value="Nic_PRibTrfase_pncB"/>
</dbReference>
<comment type="catalytic activity">
    <reaction evidence="8 9">
        <text>5-phospho-alpha-D-ribose 1-diphosphate + nicotinate + ATP + H2O = nicotinate beta-D-ribonucleotide + ADP + phosphate + diphosphate</text>
        <dbReference type="Rhea" id="RHEA:36163"/>
        <dbReference type="ChEBI" id="CHEBI:15377"/>
        <dbReference type="ChEBI" id="CHEBI:30616"/>
        <dbReference type="ChEBI" id="CHEBI:32544"/>
        <dbReference type="ChEBI" id="CHEBI:33019"/>
        <dbReference type="ChEBI" id="CHEBI:43474"/>
        <dbReference type="ChEBI" id="CHEBI:57502"/>
        <dbReference type="ChEBI" id="CHEBI:58017"/>
        <dbReference type="ChEBI" id="CHEBI:456216"/>
        <dbReference type="EC" id="6.3.4.21"/>
    </reaction>
</comment>
<evidence type="ECO:0000313" key="12">
    <source>
        <dbReference type="EMBL" id="CAH2762772.1"/>
    </source>
</evidence>
<evidence type="ECO:0000256" key="5">
    <source>
        <dbReference type="ARBA" id="ARBA00022598"/>
    </source>
</evidence>
<dbReference type="EMBL" id="OW659496">
    <property type="protein sequence ID" value="CAH2762772.1"/>
    <property type="molecule type" value="Genomic_DNA"/>
</dbReference>
<keyword evidence="5 9" id="KW-0436">Ligase</keyword>
<keyword evidence="4" id="KW-0597">Phosphoprotein</keyword>
<dbReference type="PANTHER" id="PTHR11098">
    <property type="entry name" value="NICOTINATE PHOSPHORIBOSYLTRANSFERASE"/>
    <property type="match status" value="1"/>
</dbReference>
<comment type="function">
    <text evidence="9">Catalyzes the first step in the biosynthesis of NAD from nicotinic acid, the ATP-dependent synthesis of beta-nicotinate D-ribonucleotide from nicotinate and 5-phospho-D-ribose 1-phosphate.</text>
</comment>
<dbReference type="EC" id="6.3.4.21" evidence="3 9"/>
<dbReference type="Gene3D" id="3.20.20.70">
    <property type="entry name" value="Aldolase class I"/>
    <property type="match status" value="1"/>
</dbReference>
<dbReference type="PIRSF" id="PIRSF000484">
    <property type="entry name" value="NAPRT"/>
    <property type="match status" value="1"/>
</dbReference>
<evidence type="ECO:0000313" key="14">
    <source>
        <dbReference type="Proteomes" id="UP001154095"/>
    </source>
</evidence>
<dbReference type="GO" id="GO:0004516">
    <property type="term" value="F:nicotinate phosphoribosyltransferase activity"/>
    <property type="evidence" value="ECO:0007669"/>
    <property type="project" value="UniProtKB-UniRule"/>
</dbReference>
<dbReference type="InterPro" id="IPR041619">
    <property type="entry name" value="NAPRTase_C"/>
</dbReference>
<evidence type="ECO:0000256" key="3">
    <source>
        <dbReference type="ARBA" id="ARBA00013236"/>
    </source>
</evidence>
<evidence type="ECO:0000256" key="6">
    <source>
        <dbReference type="ARBA" id="ARBA00022642"/>
    </source>
</evidence>
<evidence type="ECO:0000313" key="15">
    <source>
        <dbReference type="Proteomes" id="UP001154111"/>
    </source>
</evidence>
<dbReference type="NCBIfam" id="NF006695">
    <property type="entry name" value="PRK09243.1-2"/>
    <property type="match status" value="1"/>
</dbReference>
<gene>
    <name evidence="13" type="primary">pncB2</name>
    <name evidence="13" type="ORF">ERYAMS2_01384</name>
    <name evidence="12" type="ORF">ERYAMS_01090</name>
</gene>
<keyword evidence="6 9" id="KW-0662">Pyridine nucleotide biosynthesis</keyword>
<evidence type="ECO:0000259" key="10">
    <source>
        <dbReference type="Pfam" id="PF17767"/>
    </source>
</evidence>
<evidence type="ECO:0000256" key="9">
    <source>
        <dbReference type="RuleBase" id="RU365100"/>
    </source>
</evidence>
<protein>
    <recommendedName>
        <fullName evidence="3 9">Nicotinate phosphoribosyltransferase</fullName>
        <ecNumber evidence="3 9">6.3.4.21</ecNumber>
    </recommendedName>
</protein>
<comment type="PTM">
    <text evidence="9">Transiently phosphorylated on a His residue during the reaction cycle. Phosphorylation strongly increases the affinity for substrates and increases the rate of nicotinate D-ribonucleotide production. Dephosphorylation regenerates the low-affinity form of the enzyme, leading to product release.</text>
</comment>
<dbReference type="EMBL" id="OW659477">
    <property type="protein sequence ID" value="CAH2762802.1"/>
    <property type="molecule type" value="Genomic_DNA"/>
</dbReference>
<feature type="domain" description="Nicotinate phosphoribosyltransferase C-terminal" evidence="11">
    <location>
        <begin position="383"/>
        <end position="491"/>
    </location>
</feature>
<dbReference type="Proteomes" id="UP001154095">
    <property type="component" value="Chromosome"/>
</dbReference>
<dbReference type="InterPro" id="IPR013785">
    <property type="entry name" value="Aldolase_TIM"/>
</dbReference>
<evidence type="ECO:0000256" key="4">
    <source>
        <dbReference type="ARBA" id="ARBA00022553"/>
    </source>
</evidence>
<comment type="similarity">
    <text evidence="2 9">Belongs to the NAPRTase family.</text>
</comment>
<reference evidence="13" key="1">
    <citation type="submission" date="2022-04" db="EMBL/GenBank/DDBJ databases">
        <authorList>
            <person name="Forde T."/>
        </authorList>
    </citation>
    <scope>NUCLEOTIDE SEQUENCE</scope>
    <source>
        <strain evidence="13">A18Y016a</strain>
        <strain evidence="12">A18Y020d</strain>
    </source>
</reference>
<dbReference type="Pfam" id="PF17956">
    <property type="entry name" value="NAPRTase_C"/>
    <property type="match status" value="1"/>
</dbReference>
<keyword evidence="7 9" id="KW-0808">Transferase</keyword>
<accession>A0AAU9VH68</accession>
<dbReference type="NCBIfam" id="TIGR01513">
    <property type="entry name" value="NAPRTase_put"/>
    <property type="match status" value="1"/>
</dbReference>
<dbReference type="Gene3D" id="3.20.140.10">
    <property type="entry name" value="nicotinate phosphoribosyltransferase"/>
    <property type="match status" value="1"/>
</dbReference>